<dbReference type="InterPro" id="IPR006311">
    <property type="entry name" value="TAT_signal"/>
</dbReference>
<dbReference type="OrthoDB" id="9801912at2"/>
<comment type="similarity">
    <text evidence="2">Belongs to the bacterial solute-binding protein 5 family.</text>
</comment>
<reference evidence="4 5" key="1">
    <citation type="submission" date="2018-02" db="EMBL/GenBank/DDBJ databases">
        <title>The draft genome of Phyllobacterium myrsinacearum DSM5892.</title>
        <authorList>
            <person name="Li L."/>
            <person name="Liu L."/>
            <person name="Zhang X."/>
            <person name="Wang T."/>
        </authorList>
    </citation>
    <scope>NUCLEOTIDE SEQUENCE [LARGE SCALE GENOMIC DNA]</scope>
    <source>
        <strain evidence="4 5">DSM 5892</strain>
    </source>
</reference>
<evidence type="ECO:0000313" key="4">
    <source>
        <dbReference type="EMBL" id="PRD52298.1"/>
    </source>
</evidence>
<proteinExistence type="inferred from homology"/>
<dbReference type="EMBL" id="PVBT01000004">
    <property type="protein sequence ID" value="PRD52298.1"/>
    <property type="molecule type" value="Genomic_DNA"/>
</dbReference>
<dbReference type="Gene3D" id="3.40.190.10">
    <property type="entry name" value="Periplasmic binding protein-like II"/>
    <property type="match status" value="1"/>
</dbReference>
<gene>
    <name evidence="4" type="ORF">C5750_15500</name>
</gene>
<dbReference type="InterPro" id="IPR039424">
    <property type="entry name" value="SBP_5"/>
</dbReference>
<dbReference type="Gene3D" id="3.10.105.10">
    <property type="entry name" value="Dipeptide-binding Protein, Domain 3"/>
    <property type="match status" value="1"/>
</dbReference>
<dbReference type="Proteomes" id="UP000238563">
    <property type="component" value="Unassembled WGS sequence"/>
</dbReference>
<organism evidence="4 5">
    <name type="scientific">Phyllobacterium myrsinacearum</name>
    <dbReference type="NCBI Taxonomy" id="28101"/>
    <lineage>
        <taxon>Bacteria</taxon>
        <taxon>Pseudomonadati</taxon>
        <taxon>Pseudomonadota</taxon>
        <taxon>Alphaproteobacteria</taxon>
        <taxon>Hyphomicrobiales</taxon>
        <taxon>Phyllobacteriaceae</taxon>
        <taxon>Phyllobacterium</taxon>
    </lineage>
</organism>
<dbReference type="RefSeq" id="WP_105734808.1">
    <property type="nucleotide sequence ID" value="NZ_PVBT01000004.1"/>
</dbReference>
<dbReference type="GO" id="GO:0043190">
    <property type="term" value="C:ATP-binding cassette (ABC) transporter complex"/>
    <property type="evidence" value="ECO:0007669"/>
    <property type="project" value="InterPro"/>
</dbReference>
<dbReference type="AlphaFoldDB" id="A0A2S9JH32"/>
<dbReference type="InterPro" id="IPR030678">
    <property type="entry name" value="Peptide/Ni-bd"/>
</dbReference>
<dbReference type="GO" id="GO:0015833">
    <property type="term" value="P:peptide transport"/>
    <property type="evidence" value="ECO:0007669"/>
    <property type="project" value="TreeGrafter"/>
</dbReference>
<dbReference type="PIRSF" id="PIRSF002741">
    <property type="entry name" value="MppA"/>
    <property type="match status" value="1"/>
</dbReference>
<dbReference type="SUPFAM" id="SSF53850">
    <property type="entry name" value="Periplasmic binding protein-like II"/>
    <property type="match status" value="1"/>
</dbReference>
<evidence type="ECO:0000313" key="5">
    <source>
        <dbReference type="Proteomes" id="UP000238563"/>
    </source>
</evidence>
<dbReference type="GO" id="GO:0030288">
    <property type="term" value="C:outer membrane-bounded periplasmic space"/>
    <property type="evidence" value="ECO:0007669"/>
    <property type="project" value="UniProtKB-ARBA"/>
</dbReference>
<evidence type="ECO:0000259" key="3">
    <source>
        <dbReference type="Pfam" id="PF00496"/>
    </source>
</evidence>
<dbReference type="GO" id="GO:1904680">
    <property type="term" value="F:peptide transmembrane transporter activity"/>
    <property type="evidence" value="ECO:0007669"/>
    <property type="project" value="TreeGrafter"/>
</dbReference>
<comment type="subcellular location">
    <subcellularLocation>
        <location evidence="1">Periplasm</location>
    </subcellularLocation>
</comment>
<keyword evidence="5" id="KW-1185">Reference proteome</keyword>
<dbReference type="InterPro" id="IPR000914">
    <property type="entry name" value="SBP_5_dom"/>
</dbReference>
<feature type="domain" description="Solute-binding protein family 5" evidence="3">
    <location>
        <begin position="76"/>
        <end position="430"/>
    </location>
</feature>
<dbReference type="PROSITE" id="PS51318">
    <property type="entry name" value="TAT"/>
    <property type="match status" value="1"/>
</dbReference>
<evidence type="ECO:0000256" key="1">
    <source>
        <dbReference type="ARBA" id="ARBA00004418"/>
    </source>
</evidence>
<dbReference type="Pfam" id="PF00496">
    <property type="entry name" value="SBP_bac_5"/>
    <property type="match status" value="1"/>
</dbReference>
<comment type="caution">
    <text evidence="4">The sequence shown here is derived from an EMBL/GenBank/DDBJ whole genome shotgun (WGS) entry which is preliminary data.</text>
</comment>
<sequence>MNRREFLTSASVVTLGIGLGLTSGLPAYAAESEAVIVLGSAEAGAPNQDPIRASLLSLASNLIYDRLVEQDDDQSYHPHLAESWETDADGMNWTFKLRQGVTFHDGEPFNAAAVVWWIGKYKGSVNEYMTAAIDRVEAVDDHTVRFVMKRPEPNLIFNLAAVFMGIPSPKSYEAAGDSYGVTEAIGTGPYKLESFVVGQEIVLVANEDYAWGTALSENQGAPHIKRLTLREIPDSSTAFLELKTGGVGMLSSVPDEFLPQLQKEKQVSFRDLPGMGVTYLIFNSRSEPFSDITMRQATALAVDQNAVLKSVYSGVGREAHQFLISSLAESKVDPQFEIRHDPDKARKLLDAAGWTVGGDGIRTKDNKRLRIKFWTRSETEFKRIAEVVQAQLKAVGMETEIVTFDNTTLRDQLRKGEHQLVVSHYDWNNADILDWCFSAKNIPAPNSAMWNDAKSEELHDIAMLHSKNWDERVANFKKYQEHLLSQYAFAPLHEPAQNTAYNKDLLEVPERIRGPQLGQSTIVDMKAVQ</sequence>
<accession>A0A2S9JH32</accession>
<dbReference type="PANTHER" id="PTHR30290">
    <property type="entry name" value="PERIPLASMIC BINDING COMPONENT OF ABC TRANSPORTER"/>
    <property type="match status" value="1"/>
</dbReference>
<protein>
    <submittedName>
        <fullName evidence="4">4-phytase</fullName>
    </submittedName>
</protein>
<name>A0A2S9JH32_9HYPH</name>
<evidence type="ECO:0000256" key="2">
    <source>
        <dbReference type="ARBA" id="ARBA00005695"/>
    </source>
</evidence>